<protein>
    <submittedName>
        <fullName evidence="1">Uncharacterized protein</fullName>
    </submittedName>
</protein>
<name>A0A1Q4VE44_9ACTN</name>
<accession>A0A1Q4VE44</accession>
<keyword evidence="2" id="KW-1185">Reference proteome</keyword>
<sequence length="106" mass="11317">MRSLFGCGFALVLAQFPAPPDAAPLRSLFGCGFALVLAQFPAPLDAAPSGLFVGCGAVLVLAQFPAPLRGRPLRLFFTLLLAQSHGCGRGWAGISARRLRRHQYDH</sequence>
<evidence type="ECO:0000313" key="1">
    <source>
        <dbReference type="EMBL" id="OKH96112.1"/>
    </source>
</evidence>
<gene>
    <name evidence="1" type="ORF">AB852_05515</name>
</gene>
<dbReference type="AlphaFoldDB" id="A0A1Q4VE44"/>
<dbReference type="EMBL" id="LFBV01000001">
    <property type="protein sequence ID" value="OKH96112.1"/>
    <property type="molecule type" value="Genomic_DNA"/>
</dbReference>
<proteinExistence type="predicted"/>
<reference evidence="1 2" key="1">
    <citation type="submission" date="2015-06" db="EMBL/GenBank/DDBJ databases">
        <title>Cloning and characterization of the uncialamcin biosynthetic gene cluster.</title>
        <authorList>
            <person name="Yan X."/>
            <person name="Huang T."/>
            <person name="Ge H."/>
            <person name="Shen B."/>
        </authorList>
    </citation>
    <scope>NUCLEOTIDE SEQUENCE [LARGE SCALE GENOMIC DNA]</scope>
    <source>
        <strain evidence="1 2">DCA2648</strain>
    </source>
</reference>
<comment type="caution">
    <text evidence="1">The sequence shown here is derived from an EMBL/GenBank/DDBJ whole genome shotgun (WGS) entry which is preliminary data.</text>
</comment>
<dbReference type="Proteomes" id="UP000186455">
    <property type="component" value="Unassembled WGS sequence"/>
</dbReference>
<evidence type="ECO:0000313" key="2">
    <source>
        <dbReference type="Proteomes" id="UP000186455"/>
    </source>
</evidence>
<organism evidence="1 2">
    <name type="scientific">Streptomyces uncialis</name>
    <dbReference type="NCBI Taxonomy" id="1048205"/>
    <lineage>
        <taxon>Bacteria</taxon>
        <taxon>Bacillati</taxon>
        <taxon>Actinomycetota</taxon>
        <taxon>Actinomycetes</taxon>
        <taxon>Kitasatosporales</taxon>
        <taxon>Streptomycetaceae</taxon>
        <taxon>Streptomyces</taxon>
    </lineage>
</organism>